<dbReference type="NCBIfam" id="TIGR01655">
    <property type="entry name" value="yxeA_fam"/>
    <property type="match status" value="1"/>
</dbReference>
<keyword evidence="1" id="KW-1133">Transmembrane helix</keyword>
<evidence type="ECO:0000256" key="1">
    <source>
        <dbReference type="SAM" id="Phobius"/>
    </source>
</evidence>
<dbReference type="SUPFAM" id="SSF159121">
    <property type="entry name" value="BC4932-like"/>
    <property type="match status" value="1"/>
</dbReference>
<proteinExistence type="predicted"/>
<comment type="caution">
    <text evidence="2">The sequence shown here is derived from an EMBL/GenBank/DDBJ whole genome shotgun (WGS) entry which is preliminary data.</text>
</comment>
<feature type="transmembrane region" description="Helical" evidence="1">
    <location>
        <begin position="6"/>
        <end position="25"/>
    </location>
</feature>
<evidence type="ECO:0000313" key="3">
    <source>
        <dbReference type="Proteomes" id="UP000664632"/>
    </source>
</evidence>
<dbReference type="Pfam" id="PF06486">
    <property type="entry name" value="DUF1093"/>
    <property type="match status" value="1"/>
</dbReference>
<organism evidence="2 3">
    <name type="scientific">Candidatus Enterococcus ikei</name>
    <dbReference type="NCBI Taxonomy" id="2815326"/>
    <lineage>
        <taxon>Bacteria</taxon>
        <taxon>Bacillati</taxon>
        <taxon>Bacillota</taxon>
        <taxon>Bacilli</taxon>
        <taxon>Lactobacillales</taxon>
        <taxon>Enterococcaceae</taxon>
        <taxon>Enterococcus</taxon>
    </lineage>
</organism>
<dbReference type="Proteomes" id="UP000664632">
    <property type="component" value="Unassembled WGS sequence"/>
</dbReference>
<dbReference type="InterPro" id="IPR006542">
    <property type="entry name" value="DUF1093"/>
</dbReference>
<gene>
    <name evidence="2" type="ORF">JZO69_05040</name>
</gene>
<dbReference type="Gene3D" id="2.40.50.480">
    <property type="match status" value="1"/>
</dbReference>
<dbReference type="InterPro" id="IPR036166">
    <property type="entry name" value="YxeA-like_sf"/>
</dbReference>
<keyword evidence="1" id="KW-0812">Transmembrane</keyword>
<keyword evidence="1" id="KW-0472">Membrane</keyword>
<accession>A0ABS3GWR2</accession>
<evidence type="ECO:0000313" key="2">
    <source>
        <dbReference type="EMBL" id="MBO0439713.1"/>
    </source>
</evidence>
<reference evidence="2 3" key="1">
    <citation type="submission" date="2021-03" db="EMBL/GenBank/DDBJ databases">
        <title>Enterococcal diversity collection.</title>
        <authorList>
            <person name="Gilmore M.S."/>
            <person name="Schwartzman J."/>
            <person name="Van Tyne D."/>
            <person name="Martin M."/>
            <person name="Earl A.M."/>
            <person name="Manson A.L."/>
            <person name="Straub T."/>
            <person name="Salamzade R."/>
            <person name="Saavedra J."/>
            <person name="Lebreton F."/>
            <person name="Prichula J."/>
            <person name="Schaufler K."/>
            <person name="Gaca A."/>
            <person name="Sgardioli B."/>
            <person name="Wagenaar J."/>
            <person name="Strong T."/>
        </authorList>
    </citation>
    <scope>NUCLEOTIDE SEQUENCE [LARGE SCALE GENOMIC DNA]</scope>
    <source>
        <strain evidence="2 3">DIV0869a</strain>
    </source>
</reference>
<dbReference type="EMBL" id="JAFLWD010000009">
    <property type="protein sequence ID" value="MBO0439713.1"/>
    <property type="molecule type" value="Genomic_DNA"/>
</dbReference>
<name>A0ABS3GWR2_9ENTE</name>
<dbReference type="PANTHER" id="PTHR36433:SF2">
    <property type="entry name" value="YXEA FAMILY PROTEIN"/>
    <property type="match status" value="1"/>
</dbReference>
<protein>
    <submittedName>
        <fullName evidence="2">YxeA family protein</fullName>
    </submittedName>
</protein>
<dbReference type="RefSeq" id="WP_207111795.1">
    <property type="nucleotide sequence ID" value="NZ_JAFLWD010000009.1"/>
</dbReference>
<dbReference type="PANTHER" id="PTHR36433">
    <property type="entry name" value="HYPOTHETICAL CYTOSOLIC PROTEIN"/>
    <property type="match status" value="1"/>
</dbReference>
<sequence length="120" mass="14184">MKKTLFFILPFILLTFGVWFGYDYYYGGKDYYTRIITPGKVVTGKFTNGEKYIEYDYKQTAFNKDGEKNVQTLREIRNKPLRINAYLKLKVNPRKGVISWEEVPEKKVPKKALKKLLDQS</sequence>
<keyword evidence="3" id="KW-1185">Reference proteome</keyword>